<reference evidence="2 3" key="1">
    <citation type="submission" date="2019-09" db="EMBL/GenBank/DDBJ databases">
        <authorList>
            <person name="Ou C."/>
        </authorList>
    </citation>
    <scope>NUCLEOTIDE SEQUENCE [LARGE SCALE GENOMIC DNA]</scope>
    <source>
        <strain evidence="2">S2</strain>
        <tissue evidence="2">Leaf</tissue>
    </source>
</reference>
<evidence type="ECO:0000313" key="3">
    <source>
        <dbReference type="Proteomes" id="UP000327157"/>
    </source>
</evidence>
<dbReference type="Proteomes" id="UP000327157">
    <property type="component" value="Unassembled WGS sequence"/>
</dbReference>
<evidence type="ECO:0000256" key="1">
    <source>
        <dbReference type="SAM" id="Phobius"/>
    </source>
</evidence>
<protein>
    <submittedName>
        <fullName evidence="2">Uncharacterized protein</fullName>
    </submittedName>
</protein>
<reference evidence="2 3" key="2">
    <citation type="submission" date="2019-11" db="EMBL/GenBank/DDBJ databases">
        <title>A de novo genome assembly of a pear dwarfing rootstock.</title>
        <authorList>
            <person name="Wang F."/>
            <person name="Wang J."/>
            <person name="Li S."/>
            <person name="Zhang Y."/>
            <person name="Fang M."/>
            <person name="Ma L."/>
            <person name="Zhao Y."/>
            <person name="Jiang S."/>
        </authorList>
    </citation>
    <scope>NUCLEOTIDE SEQUENCE [LARGE SCALE GENOMIC DNA]</scope>
    <source>
        <strain evidence="2">S2</strain>
        <tissue evidence="2">Leaf</tissue>
    </source>
</reference>
<dbReference type="EMBL" id="SMOL01000577">
    <property type="protein sequence ID" value="KAB2604868.1"/>
    <property type="molecule type" value="Genomic_DNA"/>
</dbReference>
<sequence>MGWLHSLLPPSSPFIPSSHFDSLQNCMKGYIYIYIYIYILYKDVRSCPCEDVHVLWSILVLFFNFSFSSLGGLCVGLLLS</sequence>
<comment type="caution">
    <text evidence="2">The sequence shown here is derived from an EMBL/GenBank/DDBJ whole genome shotgun (WGS) entry which is preliminary data.</text>
</comment>
<evidence type="ECO:0000313" key="2">
    <source>
        <dbReference type="EMBL" id="KAB2604868.1"/>
    </source>
</evidence>
<keyword evidence="1" id="KW-0812">Transmembrane</keyword>
<accession>A0A5N5FNY3</accession>
<name>A0A5N5FNY3_9ROSA</name>
<organism evidence="2 3">
    <name type="scientific">Pyrus ussuriensis x Pyrus communis</name>
    <dbReference type="NCBI Taxonomy" id="2448454"/>
    <lineage>
        <taxon>Eukaryota</taxon>
        <taxon>Viridiplantae</taxon>
        <taxon>Streptophyta</taxon>
        <taxon>Embryophyta</taxon>
        <taxon>Tracheophyta</taxon>
        <taxon>Spermatophyta</taxon>
        <taxon>Magnoliopsida</taxon>
        <taxon>eudicotyledons</taxon>
        <taxon>Gunneridae</taxon>
        <taxon>Pentapetalae</taxon>
        <taxon>rosids</taxon>
        <taxon>fabids</taxon>
        <taxon>Rosales</taxon>
        <taxon>Rosaceae</taxon>
        <taxon>Amygdaloideae</taxon>
        <taxon>Maleae</taxon>
        <taxon>Pyrus</taxon>
    </lineage>
</organism>
<feature type="transmembrane region" description="Helical" evidence="1">
    <location>
        <begin position="53"/>
        <end position="79"/>
    </location>
</feature>
<gene>
    <name evidence="2" type="ORF">D8674_037155</name>
</gene>
<keyword evidence="3" id="KW-1185">Reference proteome</keyword>
<keyword evidence="1" id="KW-1133">Transmembrane helix</keyword>
<dbReference type="AlphaFoldDB" id="A0A5N5FNY3"/>
<keyword evidence="1" id="KW-0472">Membrane</keyword>
<feature type="transmembrane region" description="Helical" evidence="1">
    <location>
        <begin position="22"/>
        <end position="41"/>
    </location>
</feature>
<proteinExistence type="predicted"/>